<evidence type="ECO:0000313" key="2">
    <source>
        <dbReference type="Proteomes" id="UP000324091"/>
    </source>
</evidence>
<comment type="caution">
    <text evidence="1">The sequence shown here is derived from an EMBL/GenBank/DDBJ whole genome shotgun (WGS) entry which is preliminary data.</text>
</comment>
<reference evidence="1 2" key="1">
    <citation type="submission" date="2019-04" db="EMBL/GenBank/DDBJ databases">
        <title>Chromosome genome assembly for Takifugu flavidus.</title>
        <authorList>
            <person name="Xiao S."/>
        </authorList>
    </citation>
    <scope>NUCLEOTIDE SEQUENCE [LARGE SCALE GENOMIC DNA]</scope>
    <source>
        <strain evidence="1">HTHZ2018</strain>
        <tissue evidence="1">Muscle</tissue>
    </source>
</reference>
<protein>
    <submittedName>
        <fullName evidence="1">Uncharacterized protein</fullName>
    </submittedName>
</protein>
<gene>
    <name evidence="1" type="ORF">D4764_12G0008210</name>
</gene>
<proteinExistence type="predicted"/>
<dbReference type="Proteomes" id="UP000324091">
    <property type="component" value="Chromosome 12"/>
</dbReference>
<keyword evidence="2" id="KW-1185">Reference proteome</keyword>
<accession>A0A5C6PF28</accession>
<organism evidence="1 2">
    <name type="scientific">Takifugu flavidus</name>
    <name type="common">sansaifugu</name>
    <dbReference type="NCBI Taxonomy" id="433684"/>
    <lineage>
        <taxon>Eukaryota</taxon>
        <taxon>Metazoa</taxon>
        <taxon>Chordata</taxon>
        <taxon>Craniata</taxon>
        <taxon>Vertebrata</taxon>
        <taxon>Euteleostomi</taxon>
        <taxon>Actinopterygii</taxon>
        <taxon>Neopterygii</taxon>
        <taxon>Teleostei</taxon>
        <taxon>Neoteleostei</taxon>
        <taxon>Acanthomorphata</taxon>
        <taxon>Eupercaria</taxon>
        <taxon>Tetraodontiformes</taxon>
        <taxon>Tetradontoidea</taxon>
        <taxon>Tetraodontidae</taxon>
        <taxon>Takifugu</taxon>
    </lineage>
</organism>
<evidence type="ECO:0000313" key="1">
    <source>
        <dbReference type="EMBL" id="TWW77431.1"/>
    </source>
</evidence>
<sequence length="89" mass="10007">MDECVRGGERGWDKEEVKGEDQVFVTGKRRELIGRCLGVDGDEEQLRCVTLDSFVPVGAVGCRSHGLLRESHQLLSCQPNEERRIGIHE</sequence>
<name>A0A5C6PF28_9TELE</name>
<dbReference type="AlphaFoldDB" id="A0A5C6PF28"/>
<dbReference type="EMBL" id="RHFK02000004">
    <property type="protein sequence ID" value="TWW77431.1"/>
    <property type="molecule type" value="Genomic_DNA"/>
</dbReference>